<dbReference type="EMBL" id="BAAAZI010000006">
    <property type="protein sequence ID" value="GAA4137954.1"/>
    <property type="molecule type" value="Genomic_DNA"/>
</dbReference>
<sequence>MGLLKKLGKVKIQPLTIGKVLNPFVLIDKLKQNKLLETTSFGIFYTYLEFLKVNENPENLLKQLYIYGRSTKLLKEGEVLQIKEKDNGELIASILADDVQIFYKKDKSQV</sequence>
<organism evidence="1 2">
    <name type="scientific">Sphingobacterium kyonggiense</name>
    <dbReference type="NCBI Taxonomy" id="714075"/>
    <lineage>
        <taxon>Bacteria</taxon>
        <taxon>Pseudomonadati</taxon>
        <taxon>Bacteroidota</taxon>
        <taxon>Sphingobacteriia</taxon>
        <taxon>Sphingobacteriales</taxon>
        <taxon>Sphingobacteriaceae</taxon>
        <taxon>Sphingobacterium</taxon>
    </lineage>
</organism>
<gene>
    <name evidence="1" type="ORF">GCM10022216_14560</name>
</gene>
<keyword evidence="2" id="KW-1185">Reference proteome</keyword>
<evidence type="ECO:0000313" key="1">
    <source>
        <dbReference type="EMBL" id="GAA4137954.1"/>
    </source>
</evidence>
<name>A0ABP7YL69_9SPHI</name>
<comment type="caution">
    <text evidence="1">The sequence shown here is derived from an EMBL/GenBank/DDBJ whole genome shotgun (WGS) entry which is preliminary data.</text>
</comment>
<proteinExistence type="predicted"/>
<evidence type="ECO:0000313" key="2">
    <source>
        <dbReference type="Proteomes" id="UP001500101"/>
    </source>
</evidence>
<protein>
    <submittedName>
        <fullName evidence="1">Uncharacterized protein</fullName>
    </submittedName>
</protein>
<dbReference type="RefSeq" id="WP_344673962.1">
    <property type="nucleotide sequence ID" value="NZ_BAAAZI010000006.1"/>
</dbReference>
<accession>A0ABP7YL69</accession>
<dbReference type="Proteomes" id="UP001500101">
    <property type="component" value="Unassembled WGS sequence"/>
</dbReference>
<reference evidence="2" key="1">
    <citation type="journal article" date="2019" name="Int. J. Syst. Evol. Microbiol.">
        <title>The Global Catalogue of Microorganisms (GCM) 10K type strain sequencing project: providing services to taxonomists for standard genome sequencing and annotation.</title>
        <authorList>
            <consortium name="The Broad Institute Genomics Platform"/>
            <consortium name="The Broad Institute Genome Sequencing Center for Infectious Disease"/>
            <person name="Wu L."/>
            <person name="Ma J."/>
        </authorList>
    </citation>
    <scope>NUCLEOTIDE SEQUENCE [LARGE SCALE GENOMIC DNA]</scope>
    <source>
        <strain evidence="2">JCM 16704</strain>
    </source>
</reference>